<comment type="caution">
    <text evidence="1">The sequence shown here is derived from an EMBL/GenBank/DDBJ whole genome shotgun (WGS) entry which is preliminary data.</text>
</comment>
<dbReference type="AlphaFoldDB" id="A0A2U2DM65"/>
<evidence type="ECO:0000313" key="1">
    <source>
        <dbReference type="EMBL" id="PWE54370.1"/>
    </source>
</evidence>
<dbReference type="EMBL" id="QFBC01000010">
    <property type="protein sequence ID" value="PWE54370.1"/>
    <property type="molecule type" value="Genomic_DNA"/>
</dbReference>
<dbReference type="RefSeq" id="WP_109460000.1">
    <property type="nucleotide sequence ID" value="NZ_QFBC01000010.1"/>
</dbReference>
<reference evidence="1 2" key="1">
    <citation type="submission" date="2018-05" db="EMBL/GenBank/DDBJ databases">
        <title>The draft genome of strain NS-104.</title>
        <authorList>
            <person name="Hang P."/>
            <person name="Jiang J."/>
        </authorList>
    </citation>
    <scope>NUCLEOTIDE SEQUENCE [LARGE SCALE GENOMIC DNA]</scope>
    <source>
        <strain evidence="1 2">NS-104</strain>
    </source>
</reference>
<name>A0A2U2DM65_9HYPH</name>
<evidence type="ECO:0000313" key="2">
    <source>
        <dbReference type="Proteomes" id="UP000245252"/>
    </source>
</evidence>
<organism evidence="1 2">
    <name type="scientific">Metarhizobium album</name>
    <dbReference type="NCBI Taxonomy" id="2182425"/>
    <lineage>
        <taxon>Bacteria</taxon>
        <taxon>Pseudomonadati</taxon>
        <taxon>Pseudomonadota</taxon>
        <taxon>Alphaproteobacteria</taxon>
        <taxon>Hyphomicrobiales</taxon>
        <taxon>Rhizobiaceae</taxon>
        <taxon>Metarhizobium</taxon>
    </lineage>
</organism>
<accession>A0A2U2DM65</accession>
<gene>
    <name evidence="1" type="ORF">DEM27_19845</name>
</gene>
<protein>
    <submittedName>
        <fullName evidence="1">Uncharacterized protein</fullName>
    </submittedName>
</protein>
<dbReference type="Proteomes" id="UP000245252">
    <property type="component" value="Unassembled WGS sequence"/>
</dbReference>
<proteinExistence type="predicted"/>
<keyword evidence="2" id="KW-1185">Reference proteome</keyword>
<sequence length="91" mass="10164">MLSELEKASVTDAVHALVGDMPIGVPFGFRRLRALLSERHGITDDVRDDEEFKPTVEETMDRMLTYPKAIPDLQIAPEVDGELQWVRAGAV</sequence>